<dbReference type="EnsemblMetazoa" id="AFUN020351-RA">
    <property type="protein sequence ID" value="AFUN020351-PA"/>
    <property type="gene ID" value="AFUN020351"/>
</dbReference>
<accession>A0A4Y0BHL8</accession>
<evidence type="ECO:0000313" key="8">
    <source>
        <dbReference type="EnsemblMetazoa" id="AFUN020351-PA"/>
    </source>
</evidence>
<comment type="similarity">
    <text evidence="2">Belongs to the Rab3-GAP catalytic subunit family.</text>
</comment>
<dbReference type="Pfam" id="PF13890">
    <property type="entry name" value="Rab3-GTPase_cat"/>
    <property type="match status" value="1"/>
</dbReference>
<evidence type="ECO:0000256" key="5">
    <source>
        <dbReference type="ARBA" id="ARBA00022490"/>
    </source>
</evidence>
<reference evidence="8" key="1">
    <citation type="submission" date="2020-05" db="UniProtKB">
        <authorList>
            <consortium name="EnsemblMetazoa"/>
        </authorList>
    </citation>
    <scope>IDENTIFICATION</scope>
    <source>
        <strain evidence="8">FUMOZ</strain>
    </source>
</reference>
<evidence type="ECO:0000256" key="1">
    <source>
        <dbReference type="ARBA" id="ARBA00004496"/>
    </source>
</evidence>
<evidence type="ECO:0000256" key="6">
    <source>
        <dbReference type="SAM" id="MobiDB-lite"/>
    </source>
</evidence>
<dbReference type="STRING" id="62324.A0A4Y0BHL8"/>
<dbReference type="InterPro" id="IPR045700">
    <property type="entry name" value="Rab3GAP1"/>
</dbReference>
<dbReference type="VEuPathDB" id="VectorBase:AFUN020351"/>
<sequence>MLNEEVDDTEFFQQDFTTASDWELFNARLEEIFHEWKLSFGQSTFRKLGHHELACCRWNVARETIKFADVELQVVHYRAVLDSEPEGTESTEPVSGCQTFVDLMSIENDYCVAYGQRSDGNGDDDQKLHPLAQWYGLREFVIVAPVKKSISNESQIRILMSSVHIAVAESSCDVPVFVQAMDKVQHVYLGVCESGPVRMSFDIVHLHITPPTCKYLSGLLEVFKGKIGVAYVDPVVVSVRFTYQLTRFLSGAYISDKSVPFTEHWPNSVVSLPFGVSIDPVAEVTVHCTWPQVADNVVVDSQTYSDFDPLTAPVWSLRAQFEDTPVCYLADCLQEYLQIADSRRALTEYFSELAFGTNLPPIEGANPLDLLTESKIPRLSAVLPGRIGAPKNAPAKLEGPLNDEQLKDMLYYLFPDAQKEPRWPYAPSVTGPAEFDPMRIKSANPDSLVHRLATLLALCNACFGGKRAVAQLWAEFAQEMRYRVERCIPIPGVASGFPDSRTCLLHQKLQMLNVCMERRTLRDGGLPFAMRPSTTGPSATGGGGDQSDEEFFDCSDDEQESGAAGRLSRLGNMLLVNTDEPLYIPVTQEPVPKTEDQLEDDAEVMLKLGPGSELCTQMMSASLLSDMESFKAANLAGQLEDFIRWYSPRDWIEDEPVDEQDPFGRKGHLSARMLIPGNTWQTVWEGARPIPARRQKRLFDDTREAEKVLHFLESRTIGQIAQLTMATLFHVGVLTLAQNATPDRAVVPQFDETIDHITAACCRLSRENWSSGITGTGPARANSQTKYEQQLLTEMMQLECTVTQARSLQRKLFPAVSSESPTLSEEKLSQQKQLIQGLLQVRETNLLEGANNPTAGRLMGLFAEAKRAANEQGNNNEQQQHQSSGNALPDPVEKQFTLRLTGNTISKGVGSPQFLRAILMPQEFRLCGAFSRNTTFY</sequence>
<organism evidence="8">
    <name type="scientific">Anopheles funestus</name>
    <name type="common">African malaria mosquito</name>
    <dbReference type="NCBI Taxonomy" id="62324"/>
    <lineage>
        <taxon>Eukaryota</taxon>
        <taxon>Metazoa</taxon>
        <taxon>Ecdysozoa</taxon>
        <taxon>Arthropoda</taxon>
        <taxon>Hexapoda</taxon>
        <taxon>Insecta</taxon>
        <taxon>Pterygota</taxon>
        <taxon>Neoptera</taxon>
        <taxon>Endopterygota</taxon>
        <taxon>Diptera</taxon>
        <taxon>Nematocera</taxon>
        <taxon>Culicoidea</taxon>
        <taxon>Culicidae</taxon>
        <taxon>Anophelinae</taxon>
        <taxon>Anopheles</taxon>
    </lineage>
</organism>
<feature type="compositionally biased region" description="Low complexity" evidence="6">
    <location>
        <begin position="870"/>
        <end position="886"/>
    </location>
</feature>
<proteinExistence type="inferred from homology"/>
<evidence type="ECO:0000259" key="7">
    <source>
        <dbReference type="Pfam" id="PF13890"/>
    </source>
</evidence>
<evidence type="ECO:0000256" key="4">
    <source>
        <dbReference type="ARBA" id="ARBA00022468"/>
    </source>
</evidence>
<protein>
    <recommendedName>
        <fullName evidence="3">Rab3 GTPase-activating protein catalytic subunit</fullName>
    </recommendedName>
</protein>
<dbReference type="InterPro" id="IPR026147">
    <property type="entry name" value="Rab3GAP1_conserved"/>
</dbReference>
<keyword evidence="5" id="KW-0963">Cytoplasm</keyword>
<dbReference type="PANTHER" id="PTHR21422:SF9">
    <property type="entry name" value="RAB3 GTPASE-ACTIVATING PROTEIN CATALYTIC SUBUNIT"/>
    <property type="match status" value="1"/>
</dbReference>
<dbReference type="AlphaFoldDB" id="A0A4Y0BHL8"/>
<feature type="region of interest" description="Disordered" evidence="6">
    <location>
        <begin position="527"/>
        <end position="550"/>
    </location>
</feature>
<name>A0A4Y0BHL8_ANOFN</name>
<evidence type="ECO:0000256" key="2">
    <source>
        <dbReference type="ARBA" id="ARBA00008856"/>
    </source>
</evidence>
<comment type="subcellular location">
    <subcellularLocation>
        <location evidence="1">Cytoplasm</location>
    </subcellularLocation>
</comment>
<dbReference type="VEuPathDB" id="VectorBase:AFUN2_001611"/>
<evidence type="ECO:0000256" key="3">
    <source>
        <dbReference type="ARBA" id="ARBA00015817"/>
    </source>
</evidence>
<dbReference type="GO" id="GO:0005096">
    <property type="term" value="F:GTPase activator activity"/>
    <property type="evidence" value="ECO:0007669"/>
    <property type="project" value="UniProtKB-KW"/>
</dbReference>
<keyword evidence="4" id="KW-0343">GTPase activation</keyword>
<feature type="region of interest" description="Disordered" evidence="6">
    <location>
        <begin position="869"/>
        <end position="890"/>
    </location>
</feature>
<dbReference type="PANTHER" id="PTHR21422">
    <property type="entry name" value="RAB3 GTPASE-ACTIVATING PROTEIN CATALYTIC SUBUNIT"/>
    <property type="match status" value="1"/>
</dbReference>
<dbReference type="GO" id="GO:0005737">
    <property type="term" value="C:cytoplasm"/>
    <property type="evidence" value="ECO:0007669"/>
    <property type="project" value="UniProtKB-SubCell"/>
</dbReference>
<feature type="domain" description="Rab3GAP catalytic subunit conserved" evidence="7">
    <location>
        <begin position="561"/>
        <end position="713"/>
    </location>
</feature>